<reference evidence="6 7" key="1">
    <citation type="submission" date="2019-02" db="EMBL/GenBank/DDBJ databases">
        <title>Deep-cultivation of Planctomycetes and their phenomic and genomic characterization uncovers novel biology.</title>
        <authorList>
            <person name="Wiegand S."/>
            <person name="Jogler M."/>
            <person name="Boedeker C."/>
            <person name="Pinto D."/>
            <person name="Vollmers J."/>
            <person name="Rivas-Marin E."/>
            <person name="Kohn T."/>
            <person name="Peeters S.H."/>
            <person name="Heuer A."/>
            <person name="Rast P."/>
            <person name="Oberbeckmann S."/>
            <person name="Bunk B."/>
            <person name="Jeske O."/>
            <person name="Meyerdierks A."/>
            <person name="Storesund J.E."/>
            <person name="Kallscheuer N."/>
            <person name="Luecker S."/>
            <person name="Lage O.M."/>
            <person name="Pohl T."/>
            <person name="Merkel B.J."/>
            <person name="Hornburger P."/>
            <person name="Mueller R.-W."/>
            <person name="Bruemmer F."/>
            <person name="Labrenz M."/>
            <person name="Spormann A.M."/>
            <person name="Op den Camp H."/>
            <person name="Overmann J."/>
            <person name="Amann R."/>
            <person name="Jetten M.S.M."/>
            <person name="Mascher T."/>
            <person name="Medema M.H."/>
            <person name="Devos D.P."/>
            <person name="Kaster A.-K."/>
            <person name="Ovreas L."/>
            <person name="Rohde M."/>
            <person name="Galperin M.Y."/>
            <person name="Jogler C."/>
        </authorList>
    </citation>
    <scope>NUCLEOTIDE SEQUENCE [LARGE SCALE GENOMIC DNA]</scope>
    <source>
        <strain evidence="6 7">Pla85_3_4</strain>
    </source>
</reference>
<gene>
    <name evidence="6" type="primary">xylR_4</name>
    <name evidence="6" type="ORF">Pla8534_68690</name>
</gene>
<dbReference type="Pfam" id="PF12833">
    <property type="entry name" value="HTH_18"/>
    <property type="match status" value="1"/>
</dbReference>
<dbReference type="PROSITE" id="PS01124">
    <property type="entry name" value="HTH_ARAC_FAMILY_2"/>
    <property type="match status" value="1"/>
</dbReference>
<keyword evidence="4" id="KW-0175">Coiled coil</keyword>
<evidence type="ECO:0000313" key="6">
    <source>
        <dbReference type="EMBL" id="QDU98958.1"/>
    </source>
</evidence>
<dbReference type="Gene3D" id="3.40.50.2300">
    <property type="match status" value="2"/>
</dbReference>
<evidence type="ECO:0000256" key="1">
    <source>
        <dbReference type="ARBA" id="ARBA00023015"/>
    </source>
</evidence>
<protein>
    <submittedName>
        <fullName evidence="6">Xylose operon regulatory protein</fullName>
    </submittedName>
</protein>
<dbReference type="InterPro" id="IPR028082">
    <property type="entry name" value="Peripla_BP_I"/>
</dbReference>
<dbReference type="AlphaFoldDB" id="A0A518E4H2"/>
<dbReference type="RefSeq" id="WP_145058601.1">
    <property type="nucleotide sequence ID" value="NZ_CP036433.1"/>
</dbReference>
<organism evidence="6 7">
    <name type="scientific">Lignipirellula cremea</name>
    <dbReference type="NCBI Taxonomy" id="2528010"/>
    <lineage>
        <taxon>Bacteria</taxon>
        <taxon>Pseudomonadati</taxon>
        <taxon>Planctomycetota</taxon>
        <taxon>Planctomycetia</taxon>
        <taxon>Pirellulales</taxon>
        <taxon>Pirellulaceae</taxon>
        <taxon>Lignipirellula</taxon>
    </lineage>
</organism>
<keyword evidence="1" id="KW-0805">Transcription regulation</keyword>
<dbReference type="Proteomes" id="UP000317648">
    <property type="component" value="Chromosome"/>
</dbReference>
<evidence type="ECO:0000259" key="5">
    <source>
        <dbReference type="PROSITE" id="PS01124"/>
    </source>
</evidence>
<dbReference type="GO" id="GO:0000976">
    <property type="term" value="F:transcription cis-regulatory region binding"/>
    <property type="evidence" value="ECO:0007669"/>
    <property type="project" value="TreeGrafter"/>
</dbReference>
<keyword evidence="3" id="KW-0804">Transcription</keyword>
<accession>A0A518E4H2</accession>
<dbReference type="SMART" id="SM00342">
    <property type="entry name" value="HTH_ARAC"/>
    <property type="match status" value="1"/>
</dbReference>
<dbReference type="InterPro" id="IPR018060">
    <property type="entry name" value="HTH_AraC"/>
</dbReference>
<dbReference type="KEGG" id="lcre:Pla8534_68690"/>
<dbReference type="OrthoDB" id="245552at2"/>
<evidence type="ECO:0000313" key="7">
    <source>
        <dbReference type="Proteomes" id="UP000317648"/>
    </source>
</evidence>
<feature type="domain" description="HTH araC/xylS-type" evidence="5">
    <location>
        <begin position="286"/>
        <end position="384"/>
    </location>
</feature>
<evidence type="ECO:0000256" key="4">
    <source>
        <dbReference type="SAM" id="Coils"/>
    </source>
</evidence>
<evidence type="ECO:0000256" key="2">
    <source>
        <dbReference type="ARBA" id="ARBA00023125"/>
    </source>
</evidence>
<proteinExistence type="predicted"/>
<dbReference type="PANTHER" id="PTHR30146:SF24">
    <property type="entry name" value="XYLOSE OPERON REGULATORY PROTEIN"/>
    <property type="match status" value="1"/>
</dbReference>
<dbReference type="InterPro" id="IPR009057">
    <property type="entry name" value="Homeodomain-like_sf"/>
</dbReference>
<name>A0A518E4H2_9BACT</name>
<feature type="coiled-coil region" evidence="4">
    <location>
        <begin position="330"/>
        <end position="357"/>
    </location>
</feature>
<keyword evidence="7" id="KW-1185">Reference proteome</keyword>
<dbReference type="Pfam" id="PF13377">
    <property type="entry name" value="Peripla_BP_3"/>
    <property type="match status" value="1"/>
</dbReference>
<dbReference type="Gene3D" id="1.10.10.60">
    <property type="entry name" value="Homeodomain-like"/>
    <property type="match status" value="1"/>
</dbReference>
<dbReference type="GO" id="GO:0003700">
    <property type="term" value="F:DNA-binding transcription factor activity"/>
    <property type="evidence" value="ECO:0007669"/>
    <property type="project" value="InterPro"/>
</dbReference>
<dbReference type="SUPFAM" id="SSF53822">
    <property type="entry name" value="Periplasmic binding protein-like I"/>
    <property type="match status" value="1"/>
</dbReference>
<dbReference type="InterPro" id="IPR046335">
    <property type="entry name" value="LacI/GalR-like_sensor"/>
</dbReference>
<dbReference type="PANTHER" id="PTHR30146">
    <property type="entry name" value="LACI-RELATED TRANSCRIPTIONAL REPRESSOR"/>
    <property type="match status" value="1"/>
</dbReference>
<evidence type="ECO:0000256" key="3">
    <source>
        <dbReference type="ARBA" id="ARBA00023163"/>
    </source>
</evidence>
<keyword evidence="2" id="KW-0238">DNA-binding</keyword>
<sequence>MPQKPRRVALMLDLEWPYKRHASIFAGTQRYAEEQGWHSIIDEFAHDTLPAGGAKRVPYDGIIARANAQLVKRAARLGVPVVNVWLSSPAWRVVPGVFADFAVCGRLQAEHLLARGLRNFAVVVSFKNRGQELELREFRGVIEQKGYSCISTKVPQSLTRSLEHWRKTRDVISAWMDQWQLPIGVIVRGEDLGRLIVQMCHARGWRVPQDVAIIAGQNEETLCEFPRPSLTSMELGYERIGYESAKLLQSLMDGRKPPREPLLLPPQGLVVRESTDFFAVKDELVAAALEFISKNSHRHIGQDDVSRAVNAETRTLQLRFRKVLDRPIAAEIRRVRIERAKRELAQSKRRLSDIARDVGFGDAVRMYEVFRRELGVTPSEYRKQRQLKEEL</sequence>
<dbReference type="EMBL" id="CP036433">
    <property type="protein sequence ID" value="QDU98958.1"/>
    <property type="molecule type" value="Genomic_DNA"/>
</dbReference>
<dbReference type="SUPFAM" id="SSF46689">
    <property type="entry name" value="Homeodomain-like"/>
    <property type="match status" value="1"/>
</dbReference>